<dbReference type="PANTHER" id="PTHR15337">
    <property type="entry name" value="ANTERIOR GRADIENT PROTEIN-RELATED"/>
    <property type="match status" value="1"/>
</dbReference>
<dbReference type="PROSITE" id="PS00194">
    <property type="entry name" value="THIOREDOXIN_1"/>
    <property type="match status" value="1"/>
</dbReference>
<evidence type="ECO:0000259" key="3">
    <source>
        <dbReference type="PROSITE" id="PS51352"/>
    </source>
</evidence>
<evidence type="ECO:0000313" key="5">
    <source>
        <dbReference type="Proteomes" id="UP000824202"/>
    </source>
</evidence>
<gene>
    <name evidence="4" type="ORF">H9863_02120</name>
</gene>
<dbReference type="Proteomes" id="UP000824202">
    <property type="component" value="Unassembled WGS sequence"/>
</dbReference>
<proteinExistence type="predicted"/>
<dbReference type="InterPro" id="IPR017937">
    <property type="entry name" value="Thioredoxin_CS"/>
</dbReference>
<dbReference type="Gene3D" id="3.40.30.10">
    <property type="entry name" value="Glutaredoxin"/>
    <property type="match status" value="1"/>
</dbReference>
<dbReference type="CDD" id="cd02947">
    <property type="entry name" value="TRX_family"/>
    <property type="match status" value="1"/>
</dbReference>
<reference evidence="4" key="1">
    <citation type="journal article" date="2021" name="PeerJ">
        <title>Extensive microbial diversity within the chicken gut microbiome revealed by metagenomics and culture.</title>
        <authorList>
            <person name="Gilroy R."/>
            <person name="Ravi A."/>
            <person name="Getino M."/>
            <person name="Pursley I."/>
            <person name="Horton D.L."/>
            <person name="Alikhan N.F."/>
            <person name="Baker D."/>
            <person name="Gharbi K."/>
            <person name="Hall N."/>
            <person name="Watson M."/>
            <person name="Adriaenssens E.M."/>
            <person name="Foster-Nyarko E."/>
            <person name="Jarju S."/>
            <person name="Secka A."/>
            <person name="Antonio M."/>
            <person name="Oren A."/>
            <person name="Chaudhuri R.R."/>
            <person name="La Ragione R."/>
            <person name="Hildebrand F."/>
            <person name="Pallen M.J."/>
        </authorList>
    </citation>
    <scope>NUCLEOTIDE SEQUENCE</scope>
    <source>
        <strain evidence="4">23274</strain>
    </source>
</reference>
<dbReference type="PANTHER" id="PTHR15337:SF11">
    <property type="entry name" value="THIOREDOXIN DOMAIN-CONTAINING PROTEIN"/>
    <property type="match status" value="1"/>
</dbReference>
<name>A0A9D1UZ18_9BACT</name>
<protein>
    <submittedName>
        <fullName evidence="4">Thioredoxin family protein</fullName>
    </submittedName>
</protein>
<accession>A0A9D1UZ18</accession>
<dbReference type="SUPFAM" id="SSF52833">
    <property type="entry name" value="Thioredoxin-like"/>
    <property type="match status" value="1"/>
</dbReference>
<comment type="caution">
    <text evidence="4">The sequence shown here is derived from an EMBL/GenBank/DDBJ whole genome shotgun (WGS) entry which is preliminary data.</text>
</comment>
<dbReference type="InterPro" id="IPR036249">
    <property type="entry name" value="Thioredoxin-like_sf"/>
</dbReference>
<dbReference type="InterPro" id="IPR013766">
    <property type="entry name" value="Thioredoxin_domain"/>
</dbReference>
<feature type="non-terminal residue" evidence="4">
    <location>
        <position position="1"/>
    </location>
</feature>
<keyword evidence="2" id="KW-0676">Redox-active center</keyword>
<dbReference type="AlphaFoldDB" id="A0A9D1UZ18"/>
<keyword evidence="1" id="KW-0732">Signal</keyword>
<reference evidence="4" key="2">
    <citation type="submission" date="2021-04" db="EMBL/GenBank/DDBJ databases">
        <authorList>
            <person name="Gilroy R."/>
        </authorList>
    </citation>
    <scope>NUCLEOTIDE SEQUENCE</scope>
    <source>
        <strain evidence="4">23274</strain>
    </source>
</reference>
<dbReference type="PROSITE" id="PS51352">
    <property type="entry name" value="THIOREDOXIN_2"/>
    <property type="match status" value="1"/>
</dbReference>
<dbReference type="InterPro" id="IPR051099">
    <property type="entry name" value="AGR/TXD"/>
</dbReference>
<evidence type="ECO:0000256" key="1">
    <source>
        <dbReference type="ARBA" id="ARBA00022729"/>
    </source>
</evidence>
<organism evidence="4 5">
    <name type="scientific">Candidatus Odoribacter faecigallinarum</name>
    <dbReference type="NCBI Taxonomy" id="2838706"/>
    <lineage>
        <taxon>Bacteria</taxon>
        <taxon>Pseudomonadati</taxon>
        <taxon>Bacteroidota</taxon>
        <taxon>Bacteroidia</taxon>
        <taxon>Bacteroidales</taxon>
        <taxon>Odoribacteraceae</taxon>
        <taxon>Odoribacter</taxon>
    </lineage>
</organism>
<dbReference type="Pfam" id="PF00085">
    <property type="entry name" value="Thioredoxin"/>
    <property type="match status" value="1"/>
</dbReference>
<feature type="domain" description="Thioredoxin" evidence="3">
    <location>
        <begin position="211"/>
        <end position="339"/>
    </location>
</feature>
<evidence type="ECO:0000256" key="2">
    <source>
        <dbReference type="ARBA" id="ARBA00023284"/>
    </source>
</evidence>
<evidence type="ECO:0000313" key="4">
    <source>
        <dbReference type="EMBL" id="HIX02898.1"/>
    </source>
</evidence>
<sequence length="562" mass="64026">KTSLLYLDEKYESGKMKKKELPAYYEALQDAYEQEKAQKVYDELLAQLTEKDKLKADYWPVMSSSQVGSADFDLILANLPKFEKNIGKEKLDEFLYQSYSSALSRYMYGRKTEGLPALADLKTQIDALNIEQKQELLDLYELADITVAKDTKRFVDLFEQKAEAGNMDEFTPLLSVAWQLGDNLTKEDYSRMVAALEKVQGKMEENDNMKSYVEMMAYSFQKKAHVGTMFEELTFEQALEKAKKMRSMLFIDCYTSWCGPCKMMTSKVFPQEKVGDFMNQFICVKYDMEKGEGPELAEKFGVRAYPTFVILNWDGTLRHKLVGGGDADGFIERVKEAFDDNKALGLLQAKYDEGSRDKDFLAQYTQALLGVYDLNAAKVAEELFNVLTDEEKVSEDYWFLFSNPDLAPEGSAIAAYLLANRDKFIAGLGKEKVDGYLFEYYYGKLMTIVMGRDEKATAAGVDQMKKDIQALDLQDGKDLIAVANIAKAALAGDQGKLLSTCEREVKNMKGEKFPFMIVYSVKEKATAAQLKRWEKVLLAAQKKMEDQNMAKRMDYFVNMLKN</sequence>
<dbReference type="EMBL" id="DXFT01000043">
    <property type="protein sequence ID" value="HIX02898.1"/>
    <property type="molecule type" value="Genomic_DNA"/>
</dbReference>